<gene>
    <name evidence="2" type="ORF">Ahy_A01g004407</name>
</gene>
<dbReference type="InterPro" id="IPR027417">
    <property type="entry name" value="P-loop_NTPase"/>
</dbReference>
<dbReference type="EMBL" id="SDMP01000001">
    <property type="protein sequence ID" value="RYR79598.1"/>
    <property type="molecule type" value="Genomic_DNA"/>
</dbReference>
<name>A0A445EVZ6_ARAHY</name>
<keyword evidence="3" id="KW-1185">Reference proteome</keyword>
<accession>A0A445EVZ6</accession>
<dbReference type="STRING" id="3818.A0A445EVZ6"/>
<dbReference type="Gene3D" id="3.40.50.300">
    <property type="entry name" value="P-loop containing nucleotide triphosphate hydrolases"/>
    <property type="match status" value="1"/>
</dbReference>
<evidence type="ECO:0000313" key="2">
    <source>
        <dbReference type="EMBL" id="RYR79598.1"/>
    </source>
</evidence>
<feature type="region of interest" description="Disordered" evidence="1">
    <location>
        <begin position="1"/>
        <end position="21"/>
    </location>
</feature>
<evidence type="ECO:0000256" key="1">
    <source>
        <dbReference type="SAM" id="MobiDB-lite"/>
    </source>
</evidence>
<feature type="compositionally biased region" description="Polar residues" evidence="1">
    <location>
        <begin position="1"/>
        <end position="11"/>
    </location>
</feature>
<proteinExistence type="predicted"/>
<organism evidence="2 3">
    <name type="scientific">Arachis hypogaea</name>
    <name type="common">Peanut</name>
    <dbReference type="NCBI Taxonomy" id="3818"/>
    <lineage>
        <taxon>Eukaryota</taxon>
        <taxon>Viridiplantae</taxon>
        <taxon>Streptophyta</taxon>
        <taxon>Embryophyta</taxon>
        <taxon>Tracheophyta</taxon>
        <taxon>Spermatophyta</taxon>
        <taxon>Magnoliopsida</taxon>
        <taxon>eudicotyledons</taxon>
        <taxon>Gunneridae</taxon>
        <taxon>Pentapetalae</taxon>
        <taxon>rosids</taxon>
        <taxon>fabids</taxon>
        <taxon>Fabales</taxon>
        <taxon>Fabaceae</taxon>
        <taxon>Papilionoideae</taxon>
        <taxon>50 kb inversion clade</taxon>
        <taxon>dalbergioids sensu lato</taxon>
        <taxon>Dalbergieae</taxon>
        <taxon>Pterocarpus clade</taxon>
        <taxon>Arachis</taxon>
    </lineage>
</organism>
<comment type="caution">
    <text evidence="2">The sequence shown here is derived from an EMBL/GenBank/DDBJ whole genome shotgun (WGS) entry which is preliminary data.</text>
</comment>
<sequence>MYNTSNAQEPNTPKVHDHKGNLQHLSDSVSTNLEAMNEGSTHQIAISKPALLQLSRGNSIRSISSHSTRFSLKRTYMLSIELFRFSACLVTETAYLCGFELVGRLVLSNSVFEFQSPYCHDSFKRKIVVDYIVGELGKKPNSIIFLDNVDKVDFLVQSSLLKATRTGRFRTHLERKSASTIPCLLYPARSIMAAATAQLLIRKGQKCFLRKEFSRMKDVK</sequence>
<protein>
    <submittedName>
        <fullName evidence="2">Uncharacterized protein</fullName>
    </submittedName>
</protein>
<reference evidence="2 3" key="1">
    <citation type="submission" date="2019-01" db="EMBL/GenBank/DDBJ databases">
        <title>Sequencing of cultivated peanut Arachis hypogaea provides insights into genome evolution and oil improvement.</title>
        <authorList>
            <person name="Chen X."/>
        </authorList>
    </citation>
    <scope>NUCLEOTIDE SEQUENCE [LARGE SCALE GENOMIC DNA]</scope>
    <source>
        <strain evidence="3">cv. Fuhuasheng</strain>
        <tissue evidence="2">Leaves</tissue>
    </source>
</reference>
<dbReference type="AlphaFoldDB" id="A0A445EVZ6"/>
<evidence type="ECO:0000313" key="3">
    <source>
        <dbReference type="Proteomes" id="UP000289738"/>
    </source>
</evidence>
<dbReference type="Proteomes" id="UP000289738">
    <property type="component" value="Chromosome A01"/>
</dbReference>